<comment type="similarity">
    <text evidence="1">Belongs to the initiator RepB protein family.</text>
</comment>
<organism evidence="4 5">
    <name type="scientific">Helicobacter baculiformis</name>
    <dbReference type="NCBI Taxonomy" id="427351"/>
    <lineage>
        <taxon>Bacteria</taxon>
        <taxon>Pseudomonadati</taxon>
        <taxon>Campylobacterota</taxon>
        <taxon>Epsilonproteobacteria</taxon>
        <taxon>Campylobacterales</taxon>
        <taxon>Helicobacteraceae</taxon>
        <taxon>Helicobacter</taxon>
    </lineage>
</organism>
<dbReference type="InterPro" id="IPR036390">
    <property type="entry name" value="WH_DNA-bd_sf"/>
</dbReference>
<dbReference type="RefSeq" id="WP_104752327.1">
    <property type="nucleotide sequence ID" value="NZ_FZMF01000021.1"/>
</dbReference>
<protein>
    <submittedName>
        <fullName evidence="4">Replication initiation protein</fullName>
    </submittedName>
</protein>
<evidence type="ECO:0000256" key="1">
    <source>
        <dbReference type="ARBA" id="ARBA00038283"/>
    </source>
</evidence>
<feature type="domain" description="Initiator Rep protein WH1" evidence="3">
    <location>
        <begin position="218"/>
        <end position="370"/>
    </location>
</feature>
<accession>A0ABV7ZM95</accession>
<evidence type="ECO:0000256" key="2">
    <source>
        <dbReference type="SAM" id="MobiDB-lite"/>
    </source>
</evidence>
<dbReference type="InterPro" id="IPR036388">
    <property type="entry name" value="WH-like_DNA-bd_sf"/>
</dbReference>
<sequence>MDKEHPIYQRLKSLKSDLDGLVALETQCYGYPDLTEEFYPTKVQIITELAKIVLANKWDSDNTEGVITSQEAIQRLEHFNIIMTTLQESLDNTTNPNLKEHFKKGIKNCIADMQSTLTTWRKAEYRDPKDKLQDLVVVTELPQLIIKQPSQEPQQTQLQENSQEQTKEIIAKEQQRASVLTTKKSEVTAIKDLVSVDKTPTKIPVLAKDLNIANRGQIVIHNNFYKVNLGTLGELENNLFFSLCNRLKDKKDTIIRFSPQELKALAGNPHMDNKSLYKLTIDLFNNIAGANFDLIKMLDDEKVQRSKVMFFRKFEVQYDKNKTIEYLDIQVNDPYFTYLLNDLKANFTSMKLQTFVDLSGKYAKNLFRLLERFKNNTKDGIFEVYKYEYNIDDFCAFMGIPKDFRKDNIDSRVINPAIKQLTQKTPKNPLEPPYKSIKVIKNKAKTRGGRVLGYTFEVTINPAMQELEKMQESSKTPLKRFSKRDIKTLEKAIGSRGSLVVKDKGDKDFTFSDAMIESIQPSPKTKRICVLFRANGFLNPEIIEVIALYRKHIELFQVSGNEYMTLVFENIEELKDKFLNTAHKSSNAKATKASPKTNTPTTSASTSANQNTEIFVLQKPMPAKGGELVADCKNGRLYIFEKVQLIAKIKDAEQDVLALFKILNPTDTDLEIAKRHHRVKKEINFFKRAIPECDAPDYFTYTFKDKSDMDTWWLKNMFV</sequence>
<keyword evidence="5" id="KW-1185">Reference proteome</keyword>
<gene>
    <name evidence="4" type="ORF">ACFOPX_08465</name>
</gene>
<dbReference type="InterPro" id="IPR000525">
    <property type="entry name" value="Initiator_Rep_WH1"/>
</dbReference>
<feature type="region of interest" description="Disordered" evidence="2">
    <location>
        <begin position="585"/>
        <end position="607"/>
    </location>
</feature>
<dbReference type="SUPFAM" id="SSF46785">
    <property type="entry name" value="Winged helix' DNA-binding domain"/>
    <property type="match status" value="1"/>
</dbReference>
<reference evidence="5" key="1">
    <citation type="journal article" date="2019" name="Int. J. Syst. Evol. Microbiol.">
        <title>The Global Catalogue of Microorganisms (GCM) 10K type strain sequencing project: providing services to taxonomists for standard genome sequencing and annotation.</title>
        <authorList>
            <consortium name="The Broad Institute Genomics Platform"/>
            <consortium name="The Broad Institute Genome Sequencing Center for Infectious Disease"/>
            <person name="Wu L."/>
            <person name="Ma J."/>
        </authorList>
    </citation>
    <scope>NUCLEOTIDE SEQUENCE [LARGE SCALE GENOMIC DNA]</scope>
    <source>
        <strain evidence="5">CCUG 53816</strain>
    </source>
</reference>
<proteinExistence type="inferred from homology"/>
<name>A0ABV7ZM95_9HELI</name>
<dbReference type="Proteomes" id="UP001595783">
    <property type="component" value="Unassembled WGS sequence"/>
</dbReference>
<dbReference type="Gene3D" id="1.10.10.10">
    <property type="entry name" value="Winged helix-like DNA-binding domain superfamily/Winged helix DNA-binding domain"/>
    <property type="match status" value="1"/>
</dbReference>
<dbReference type="Pfam" id="PF21205">
    <property type="entry name" value="Rep3_C"/>
    <property type="match status" value="1"/>
</dbReference>
<evidence type="ECO:0000259" key="3">
    <source>
        <dbReference type="Pfam" id="PF01051"/>
    </source>
</evidence>
<dbReference type="EMBL" id="JBHRZO010000074">
    <property type="protein sequence ID" value="MFC3848536.1"/>
    <property type="molecule type" value="Genomic_DNA"/>
</dbReference>
<evidence type="ECO:0000313" key="5">
    <source>
        <dbReference type="Proteomes" id="UP001595783"/>
    </source>
</evidence>
<comment type="caution">
    <text evidence="4">The sequence shown here is derived from an EMBL/GenBank/DDBJ whole genome shotgun (WGS) entry which is preliminary data.</text>
</comment>
<dbReference type="Pfam" id="PF01051">
    <property type="entry name" value="Rep3_N"/>
    <property type="match status" value="1"/>
</dbReference>
<evidence type="ECO:0000313" key="4">
    <source>
        <dbReference type="EMBL" id="MFC3848536.1"/>
    </source>
</evidence>